<feature type="transmembrane region" description="Helical" evidence="1">
    <location>
        <begin position="50"/>
        <end position="70"/>
    </location>
</feature>
<reference evidence="3 5" key="2">
    <citation type="submission" date="2018-10" db="EMBL/GenBank/DDBJ databases">
        <title>Whole Genome of Vibrio owensii strain 170502, isolated from Acute Hepatopancreatic Necrosis Disease (AHPND) shrimp.</title>
        <authorList>
            <person name="Yan M."/>
            <person name="Wang X."/>
            <person name="Wang Y."/>
        </authorList>
    </citation>
    <scope>NUCLEOTIDE SEQUENCE [LARGE SCALE GENOMIC DNA]</scope>
    <source>
        <strain evidence="3 5">1700302</strain>
    </source>
</reference>
<dbReference type="GO" id="GO:0016757">
    <property type="term" value="F:glycosyltransferase activity"/>
    <property type="evidence" value="ECO:0007669"/>
    <property type="project" value="InterPro"/>
</dbReference>
<dbReference type="Gene3D" id="3.40.50.2000">
    <property type="entry name" value="Glycogen Phosphorylase B"/>
    <property type="match status" value="1"/>
</dbReference>
<dbReference type="Pfam" id="PF00534">
    <property type="entry name" value="Glycos_transf_1"/>
    <property type="match status" value="1"/>
</dbReference>
<accession>A0AAP9GE61</accession>
<dbReference type="EMBL" id="CP045859">
    <property type="protein sequence ID" value="QGH48484.1"/>
    <property type="molecule type" value="Genomic_DNA"/>
</dbReference>
<name>A0AAP9GE61_9VIBR</name>
<dbReference type="RefSeq" id="WP_054823071.1">
    <property type="nucleotide sequence ID" value="NZ_CP033137.1"/>
</dbReference>
<dbReference type="AlphaFoldDB" id="A0AAP9GE61"/>
<dbReference type="InterPro" id="IPR001296">
    <property type="entry name" value="Glyco_trans_1"/>
</dbReference>
<sequence>MKKVLFVGNLSFSRGKLDGQTVKTRMILSSLVKKYDENHVKIIDTDDRDIFLVFRILYHMIFVNSFYYLPGVMQVKYLTIPVSIWSVLTFTNIHYIVVGGWLPQLLKKNTLLVYFMRLYKSVSVELDSMRQILADMKLNAFVLTNFRAYSTQDVNENKRVITNSPMKLVFFSRVMTEKGIFDAIAVANQLNLSLDIYGPMCFTLHSDSVKFKSMCKKNVKYKGVLDGSNIVESLKNYDVLLFPTTYEGEGYPGAIVDACFSGLLVIASDWKYNKEILEKYDVGFVMDDYVKDCCFTLGAISEEELKNYRNNAINASSHFTTSAFDEWFLRVND</sequence>
<evidence type="ECO:0000313" key="6">
    <source>
        <dbReference type="Proteomes" id="UP000390336"/>
    </source>
</evidence>
<feature type="transmembrane region" description="Helical" evidence="1">
    <location>
        <begin position="82"/>
        <end position="102"/>
    </location>
</feature>
<feature type="domain" description="Glycosyl transferase family 1" evidence="2">
    <location>
        <begin position="156"/>
        <end position="289"/>
    </location>
</feature>
<evidence type="ECO:0000313" key="5">
    <source>
        <dbReference type="Proteomes" id="UP000272136"/>
    </source>
</evidence>
<keyword evidence="1" id="KW-0472">Membrane</keyword>
<reference evidence="4 6" key="1">
    <citation type="journal article" date="2015" name="Genome Announc.">
        <title>Draft Genome Sequence of Vibrio owensii Strain SH-14, Which Causes Shrimp Acute Hepatopancreatic Necrosis Disease.</title>
        <authorList>
            <person name="Liu L."/>
            <person name="Xiao J."/>
            <person name="Xia X."/>
            <person name="Pan Y."/>
            <person name="Yan S."/>
            <person name="Wang Y."/>
        </authorList>
    </citation>
    <scope>NUCLEOTIDE SEQUENCE [LARGE SCALE GENOMIC DNA]</scope>
    <source>
        <strain evidence="4 6">SH14</strain>
    </source>
</reference>
<dbReference type="SUPFAM" id="SSF53756">
    <property type="entry name" value="UDP-Glycosyltransferase/glycogen phosphorylase"/>
    <property type="match status" value="1"/>
</dbReference>
<gene>
    <name evidence="4" type="ORF">APZ19_15860</name>
    <name evidence="3" type="ORF">D0812_16180</name>
</gene>
<organism evidence="4 6">
    <name type="scientific">Vibrio owensii</name>
    <dbReference type="NCBI Taxonomy" id="696485"/>
    <lineage>
        <taxon>Bacteria</taxon>
        <taxon>Pseudomonadati</taxon>
        <taxon>Pseudomonadota</taxon>
        <taxon>Gammaproteobacteria</taxon>
        <taxon>Vibrionales</taxon>
        <taxon>Vibrionaceae</taxon>
        <taxon>Vibrio</taxon>
    </lineage>
</organism>
<evidence type="ECO:0000313" key="3">
    <source>
        <dbReference type="EMBL" id="AYO15860.1"/>
    </source>
</evidence>
<proteinExistence type="predicted"/>
<keyword evidence="1" id="KW-0812">Transmembrane</keyword>
<dbReference type="EMBL" id="CP033137">
    <property type="protein sequence ID" value="AYO15860.1"/>
    <property type="molecule type" value="Genomic_DNA"/>
</dbReference>
<keyword evidence="1" id="KW-1133">Transmembrane helix</keyword>
<dbReference type="Proteomes" id="UP000390336">
    <property type="component" value="Chromosome 1"/>
</dbReference>
<evidence type="ECO:0000313" key="4">
    <source>
        <dbReference type="EMBL" id="QGH48484.1"/>
    </source>
</evidence>
<dbReference type="Proteomes" id="UP000272136">
    <property type="component" value="Chromosome 1"/>
</dbReference>
<reference evidence="4" key="3">
    <citation type="submission" date="2019-11" db="EMBL/GenBank/DDBJ databases">
        <title>Complete genome sequence of Vibrio owensii SH-14 isolated from shrimp with acute hepatopancreatic necrosis diease.</title>
        <authorList>
            <person name="Liang X."/>
            <person name="Wang Y."/>
        </authorList>
    </citation>
    <scope>NUCLEOTIDE SEQUENCE</scope>
    <source>
        <strain evidence="4">SH14</strain>
    </source>
</reference>
<keyword evidence="5" id="KW-1185">Reference proteome</keyword>
<evidence type="ECO:0000256" key="1">
    <source>
        <dbReference type="SAM" id="Phobius"/>
    </source>
</evidence>
<protein>
    <submittedName>
        <fullName evidence="3 4">Glycosyltransferase</fullName>
    </submittedName>
</protein>
<evidence type="ECO:0000259" key="2">
    <source>
        <dbReference type="Pfam" id="PF00534"/>
    </source>
</evidence>